<dbReference type="GO" id="GO:0016787">
    <property type="term" value="F:hydrolase activity"/>
    <property type="evidence" value="ECO:0007669"/>
    <property type="project" value="UniProtKB-KW"/>
</dbReference>
<accession>A0ABQ5K884</accession>
<dbReference type="InterPro" id="IPR011013">
    <property type="entry name" value="Gal_mutarotase_sf_dom"/>
</dbReference>
<evidence type="ECO:0000313" key="7">
    <source>
        <dbReference type="Proteomes" id="UP001057375"/>
    </source>
</evidence>
<feature type="signal peptide" evidence="4">
    <location>
        <begin position="1"/>
        <end position="21"/>
    </location>
</feature>
<dbReference type="CDD" id="cd14752">
    <property type="entry name" value="GH31_N"/>
    <property type="match status" value="1"/>
</dbReference>
<evidence type="ECO:0000313" key="6">
    <source>
        <dbReference type="EMBL" id="GKT28764.1"/>
    </source>
</evidence>
<dbReference type="SUPFAM" id="SSF51445">
    <property type="entry name" value="(Trans)glycosidases"/>
    <property type="match status" value="1"/>
</dbReference>
<keyword evidence="7" id="KW-1185">Reference proteome</keyword>
<evidence type="ECO:0000259" key="5">
    <source>
        <dbReference type="Pfam" id="PF01055"/>
    </source>
</evidence>
<dbReference type="PANTHER" id="PTHR22762:SF133">
    <property type="entry name" value="P-TYPE DOMAIN-CONTAINING PROTEIN"/>
    <property type="match status" value="1"/>
</dbReference>
<keyword evidence="3" id="KW-0326">Glycosidase</keyword>
<dbReference type="SUPFAM" id="SSF74650">
    <property type="entry name" value="Galactose mutarotase-like"/>
    <property type="match status" value="1"/>
</dbReference>
<dbReference type="Gene3D" id="3.20.20.80">
    <property type="entry name" value="Glycosidases"/>
    <property type="match status" value="1"/>
</dbReference>
<organism evidence="6 7">
    <name type="scientific">Aduncisulcus paluster</name>
    <dbReference type="NCBI Taxonomy" id="2918883"/>
    <lineage>
        <taxon>Eukaryota</taxon>
        <taxon>Metamonada</taxon>
        <taxon>Carpediemonas-like organisms</taxon>
        <taxon>Aduncisulcus</taxon>
    </lineage>
</organism>
<evidence type="ECO:0000256" key="4">
    <source>
        <dbReference type="SAM" id="SignalP"/>
    </source>
</evidence>
<reference evidence="6" key="1">
    <citation type="submission" date="2022-03" db="EMBL/GenBank/DDBJ databases">
        <title>Draft genome sequence of Aduncisulcus paluster, a free-living microaerophilic Fornicata.</title>
        <authorList>
            <person name="Yuyama I."/>
            <person name="Kume K."/>
            <person name="Tamura T."/>
            <person name="Inagaki Y."/>
            <person name="Hashimoto T."/>
        </authorList>
    </citation>
    <scope>NUCLEOTIDE SEQUENCE</scope>
    <source>
        <strain evidence="6">NY0171</strain>
    </source>
</reference>
<dbReference type="InterPro" id="IPR013780">
    <property type="entry name" value="Glyco_hydro_b"/>
</dbReference>
<comment type="caution">
    <text evidence="6">The sequence shown here is derived from an EMBL/GenBank/DDBJ whole genome shotgun (WGS) entry which is preliminary data.</text>
</comment>
<proteinExistence type="inferred from homology"/>
<dbReference type="Gene3D" id="2.60.40.1760">
    <property type="entry name" value="glycosyl hydrolase (family 31)"/>
    <property type="match status" value="1"/>
</dbReference>
<dbReference type="EMBL" id="BQXS01000471">
    <property type="protein sequence ID" value="GKT28764.1"/>
    <property type="molecule type" value="Genomic_DNA"/>
</dbReference>
<feature type="non-terminal residue" evidence="6">
    <location>
        <position position="747"/>
    </location>
</feature>
<evidence type="ECO:0000256" key="1">
    <source>
        <dbReference type="ARBA" id="ARBA00007806"/>
    </source>
</evidence>
<gene>
    <name evidence="6" type="ORF">ADUPG1_000847</name>
</gene>
<dbReference type="PANTHER" id="PTHR22762">
    <property type="entry name" value="ALPHA-GLUCOSIDASE"/>
    <property type="match status" value="1"/>
</dbReference>
<evidence type="ECO:0000256" key="3">
    <source>
        <dbReference type="RuleBase" id="RU361185"/>
    </source>
</evidence>
<keyword evidence="4" id="KW-0732">Signal</keyword>
<dbReference type="Pfam" id="PF01055">
    <property type="entry name" value="Glyco_hydro_31_2nd"/>
    <property type="match status" value="1"/>
</dbReference>
<evidence type="ECO:0000256" key="2">
    <source>
        <dbReference type="ARBA" id="ARBA00023180"/>
    </source>
</evidence>
<feature type="chain" id="PRO_5047165040" evidence="4">
    <location>
        <begin position="22"/>
        <end position="747"/>
    </location>
</feature>
<dbReference type="InterPro" id="IPR017853">
    <property type="entry name" value="GH"/>
</dbReference>
<keyword evidence="2" id="KW-0325">Glycoprotein</keyword>
<sequence>MNSSTILFVISLLSFVIFGFCQYSISSMITKVDGSFSAVLKLESNPSSKLYGSNASYLDVDVEYISLATPSLADLYTDTDTVYNSAVKVSISTTDWNCFSTPKEVFALEGGEQAYDGSQPHALLIEPPDISDEYFTFSLYQRGNSTLHTIDAPLFTFGGEDEETEIVFQDSYIQFSYTPSPSPDGDVAMFGLGNRRTDFRRKAGTYPIINKQPIAALREGVNGYTNHPVTWHLSDTSAYNVFMPVTATGAFFANTTLSEFELTDSGSIIVRGMSGQIVMYFFAGPTMFKASQQYQLLVGLPVSVTINQLGWQNCRWGYSDIEEVWGVVQQYRSLDLPLDVQWLDIDAQDDYAAYTVDPVNFPPDELQPFQENLAADYIELVAIFDPGIKVDDSGDYDAYDDILSMDIALKVDEDGVGERYAQNSVWGGPSLFPSFYNEDSLTWVQTQLGNYFENNVQLQGIWNDMCEPATMVDGECDSDGKKYEPTYADSLIYSYDPDDPPFRPGTRPLNESSLTMNAYTPYFFADTNRPAGMVDLRNVFGMYMSVRTREALDALLPSESKTLMLTRSSFSGSGKYTSQWLGDNYCLFNNLEDSFGEVLTSSLHGIPLIGADIPGFSGIPSRDLFKRWVVAGSYYPFTRVHAMKPFDHVCWKEEYGSDACDIQRESALTKYRMIALMYSEMLKAHVQGGSIVRPLQADWPQLTALYDTDQVFSYGGYLIGAPLVHSEMSGTTVITLPYETYSPISTV</sequence>
<keyword evidence="3 6" id="KW-0378">Hydrolase</keyword>
<dbReference type="InterPro" id="IPR000322">
    <property type="entry name" value="Glyco_hydro_31_TIM"/>
</dbReference>
<protein>
    <submittedName>
        <fullName evidence="6">Glycoside hydrolase family 31 like protein</fullName>
    </submittedName>
</protein>
<dbReference type="Proteomes" id="UP001057375">
    <property type="component" value="Unassembled WGS sequence"/>
</dbReference>
<dbReference type="Gene3D" id="2.60.40.1180">
    <property type="entry name" value="Golgi alpha-mannosidase II"/>
    <property type="match status" value="1"/>
</dbReference>
<feature type="domain" description="Glycoside hydrolase family 31 TIM barrel" evidence="5">
    <location>
        <begin position="308"/>
        <end position="679"/>
    </location>
</feature>
<comment type="similarity">
    <text evidence="1 3">Belongs to the glycosyl hydrolase 31 family.</text>
</comment>
<name>A0ABQ5K884_9EUKA</name>